<feature type="binding site" evidence="9">
    <location>
        <position position="412"/>
    </location>
    <ligand>
        <name>ADP</name>
        <dbReference type="ChEBI" id="CHEBI:456216"/>
    </ligand>
</feature>
<feature type="binding site" evidence="9">
    <location>
        <position position="82"/>
    </location>
    <ligand>
        <name>sn-glycerol 3-phosphate</name>
        <dbReference type="ChEBI" id="CHEBI:57597"/>
    </ligand>
</feature>
<dbReference type="SUPFAM" id="SSF53067">
    <property type="entry name" value="Actin-like ATPase domain"/>
    <property type="match status" value="2"/>
</dbReference>
<dbReference type="GO" id="GO:0019563">
    <property type="term" value="P:glycerol catabolic process"/>
    <property type="evidence" value="ECO:0007669"/>
    <property type="project" value="UniProtKB-UniRule"/>
</dbReference>
<dbReference type="PIRSF" id="PIRSF000538">
    <property type="entry name" value="GlpK"/>
    <property type="match status" value="1"/>
</dbReference>
<evidence type="ECO:0000256" key="9">
    <source>
        <dbReference type="HAMAP-Rule" id="MF_00186"/>
    </source>
</evidence>
<comment type="catalytic activity">
    <reaction evidence="8 9">
        <text>glycerol + ATP = sn-glycerol 3-phosphate + ADP + H(+)</text>
        <dbReference type="Rhea" id="RHEA:21644"/>
        <dbReference type="ChEBI" id="CHEBI:15378"/>
        <dbReference type="ChEBI" id="CHEBI:17754"/>
        <dbReference type="ChEBI" id="CHEBI:30616"/>
        <dbReference type="ChEBI" id="CHEBI:57597"/>
        <dbReference type="ChEBI" id="CHEBI:456216"/>
        <dbReference type="EC" id="2.7.1.30"/>
    </reaction>
</comment>
<dbReference type="InterPro" id="IPR005999">
    <property type="entry name" value="Glycerol_kin"/>
</dbReference>
<dbReference type="InterPro" id="IPR018483">
    <property type="entry name" value="Carb_kinase_FGGY_CS"/>
</dbReference>
<feature type="binding site" evidence="9">
    <location>
        <position position="242"/>
    </location>
    <ligand>
        <name>glycerol</name>
        <dbReference type="ChEBI" id="CHEBI:17754"/>
    </ligand>
</feature>
<protein>
    <recommendedName>
        <fullName evidence="9">Glycerol kinase</fullName>
        <ecNumber evidence="9">2.7.1.30</ecNumber>
    </recommendedName>
    <alternativeName>
        <fullName evidence="9">ATP:glycerol 3-phosphotransferase</fullName>
    </alternativeName>
    <alternativeName>
        <fullName evidence="9">Glycerokinase</fullName>
        <shortName evidence="9">GK</shortName>
    </alternativeName>
</protein>
<organism evidence="13 14">
    <name type="scientific">Pelistega suis</name>
    <dbReference type="NCBI Taxonomy" id="1631957"/>
    <lineage>
        <taxon>Bacteria</taxon>
        <taxon>Pseudomonadati</taxon>
        <taxon>Pseudomonadota</taxon>
        <taxon>Betaproteobacteria</taxon>
        <taxon>Burkholderiales</taxon>
        <taxon>Alcaligenaceae</taxon>
        <taxon>Pelistega</taxon>
    </lineage>
</organism>
<dbReference type="GO" id="GO:0004370">
    <property type="term" value="F:glycerol kinase activity"/>
    <property type="evidence" value="ECO:0007669"/>
    <property type="project" value="UniProtKB-UniRule"/>
</dbReference>
<feature type="domain" description="Carbohydrate kinase FGGY N-terminal" evidence="11">
    <location>
        <begin position="3"/>
        <end position="248"/>
    </location>
</feature>
<feature type="binding site" evidence="9">
    <location>
        <position position="263"/>
    </location>
    <ligand>
        <name>ADP</name>
        <dbReference type="ChEBI" id="CHEBI:456216"/>
    </ligand>
</feature>
<evidence type="ECO:0000259" key="12">
    <source>
        <dbReference type="Pfam" id="PF02782"/>
    </source>
</evidence>
<dbReference type="Pfam" id="PF02782">
    <property type="entry name" value="FGGY_C"/>
    <property type="match status" value="1"/>
</dbReference>
<dbReference type="GO" id="GO:0005829">
    <property type="term" value="C:cytosol"/>
    <property type="evidence" value="ECO:0007669"/>
    <property type="project" value="TreeGrafter"/>
</dbReference>
<dbReference type="GO" id="GO:0006072">
    <property type="term" value="P:glycerol-3-phosphate metabolic process"/>
    <property type="evidence" value="ECO:0007669"/>
    <property type="project" value="InterPro"/>
</dbReference>
<dbReference type="NCBIfam" id="TIGR01311">
    <property type="entry name" value="glycerol_kin"/>
    <property type="match status" value="1"/>
</dbReference>
<dbReference type="UniPathway" id="UPA00618">
    <property type="reaction ID" value="UER00672"/>
</dbReference>
<feature type="binding site" evidence="9">
    <location>
        <position position="133"/>
    </location>
    <ligand>
        <name>glycerol</name>
        <dbReference type="ChEBI" id="CHEBI:17754"/>
    </ligand>
</feature>
<dbReference type="InterPro" id="IPR043129">
    <property type="entry name" value="ATPase_NBD"/>
</dbReference>
<dbReference type="NCBIfam" id="NF000756">
    <property type="entry name" value="PRK00047.1"/>
    <property type="match status" value="1"/>
</dbReference>
<accession>A0A849NZD6</accession>
<evidence type="ECO:0000256" key="8">
    <source>
        <dbReference type="ARBA" id="ARBA00052101"/>
    </source>
</evidence>
<dbReference type="FunFam" id="3.30.420.40:FF:000007">
    <property type="entry name" value="Glycerol kinase"/>
    <property type="match status" value="1"/>
</dbReference>
<evidence type="ECO:0000256" key="5">
    <source>
        <dbReference type="ARBA" id="ARBA00022777"/>
    </source>
</evidence>
<feature type="binding site" evidence="9">
    <location>
        <position position="241"/>
    </location>
    <ligand>
        <name>glycerol</name>
        <dbReference type="ChEBI" id="CHEBI:17754"/>
    </ligand>
</feature>
<feature type="binding site" evidence="9">
    <location>
        <position position="133"/>
    </location>
    <ligand>
        <name>sn-glycerol 3-phosphate</name>
        <dbReference type="ChEBI" id="CHEBI:57597"/>
    </ligand>
</feature>
<feature type="binding site" evidence="9">
    <location>
        <position position="81"/>
    </location>
    <ligand>
        <name>glycerol</name>
        <dbReference type="ChEBI" id="CHEBI:17754"/>
    </ligand>
</feature>
<dbReference type="EC" id="2.7.1.30" evidence="9"/>
<feature type="binding site" evidence="9">
    <location>
        <position position="11"/>
    </location>
    <ligand>
        <name>ADP</name>
        <dbReference type="ChEBI" id="CHEBI:456216"/>
    </ligand>
</feature>
<dbReference type="GO" id="GO:0005524">
    <property type="term" value="F:ATP binding"/>
    <property type="evidence" value="ECO:0007669"/>
    <property type="project" value="UniProtKB-UniRule"/>
</dbReference>
<gene>
    <name evidence="9 13" type="primary">glpK</name>
    <name evidence="13" type="ORF">HKX39_01780</name>
</gene>
<dbReference type="Gene3D" id="3.30.420.40">
    <property type="match status" value="2"/>
</dbReference>
<evidence type="ECO:0000256" key="2">
    <source>
        <dbReference type="ARBA" id="ARBA00009156"/>
    </source>
</evidence>
<feature type="binding site" evidence="9">
    <location>
        <position position="81"/>
    </location>
    <ligand>
        <name>sn-glycerol 3-phosphate</name>
        <dbReference type="ChEBI" id="CHEBI:57597"/>
    </ligand>
</feature>
<dbReference type="PANTHER" id="PTHR10196:SF69">
    <property type="entry name" value="GLYCEROL KINASE"/>
    <property type="match status" value="1"/>
</dbReference>
<feature type="binding site" evidence="9">
    <location>
        <position position="408"/>
    </location>
    <ligand>
        <name>ADP</name>
        <dbReference type="ChEBI" id="CHEBI:456216"/>
    </ligand>
</feature>
<feature type="binding site" evidence="9">
    <location>
        <position position="11"/>
    </location>
    <ligand>
        <name>ATP</name>
        <dbReference type="ChEBI" id="CHEBI:30616"/>
    </ligand>
</feature>
<keyword evidence="14" id="KW-1185">Reference proteome</keyword>
<proteinExistence type="inferred from homology"/>
<sequence length="491" mass="53994">MSYLLALDQGTTSSRSILFNQAGQVVASAQQTFQLNTPKTAWVEQDANEIWQSQLNTIKEVIQKAAIQAHEIRAIGIANQRETTIVWNKKTGQAIAPAIVWQDRRTSAFCQQLKDKGHESHIQHITGLMIDPYFSATKLAWILDNTPHARTLADSNELAFGTVDSWLIWNLSKGCHVTDVSNASRTMLMDIHTQQWSTPLLNLFKIPQNILPSIVASGQEITHTNKDLFGAKIPVFAAIGDQQAALFGHDCQQAGMAKNTYGTGCFMLLNTGNQVIKSTHKLLSTVAWQKTGQMTQFALEGSVFMAGAIVQWLRDNLGFIKESHEVEQLASQVKDSDGVILVPAFTGLGAPYWEPNALASISGLSRGTQKAHIARAALESIAFQVADVLHAMQQDAPVPLTELRVDGGASANNLLMQFQADILGVPVLRPTLTETTAFGAVKMAGLSCGFFNESDFSSMWQLDRCFEPQMSEDERQTRLKSWKNAIQRVIA</sequence>
<dbReference type="PROSITE" id="PS00933">
    <property type="entry name" value="FGGY_KINASES_1"/>
    <property type="match status" value="1"/>
</dbReference>
<keyword evidence="4 9" id="KW-0547">Nucleotide-binding</keyword>
<comment type="similarity">
    <text evidence="2 9 10">Belongs to the FGGY kinase family.</text>
</comment>
<dbReference type="PANTHER" id="PTHR10196">
    <property type="entry name" value="SUGAR KINASE"/>
    <property type="match status" value="1"/>
</dbReference>
<feature type="binding site" evidence="9">
    <location>
        <position position="82"/>
    </location>
    <ligand>
        <name>glycerol</name>
        <dbReference type="ChEBI" id="CHEBI:17754"/>
    </ligand>
</feature>
<keyword evidence="7 9" id="KW-0067">ATP-binding</keyword>
<evidence type="ECO:0000313" key="14">
    <source>
        <dbReference type="Proteomes" id="UP000537862"/>
    </source>
</evidence>
<feature type="binding site" evidence="9">
    <location>
        <position position="12"/>
    </location>
    <ligand>
        <name>ATP</name>
        <dbReference type="ChEBI" id="CHEBI:30616"/>
    </ligand>
</feature>
<dbReference type="RefSeq" id="WP_171679590.1">
    <property type="nucleotide sequence ID" value="NZ_JABGBN010000001.1"/>
</dbReference>
<feature type="binding site" evidence="9">
    <location>
        <position position="13"/>
    </location>
    <ligand>
        <name>ATP</name>
        <dbReference type="ChEBI" id="CHEBI:30616"/>
    </ligand>
</feature>
<dbReference type="PROSITE" id="PS00445">
    <property type="entry name" value="FGGY_KINASES_2"/>
    <property type="match status" value="1"/>
</dbReference>
<feature type="binding site" evidence="9">
    <location>
        <position position="241"/>
    </location>
    <ligand>
        <name>sn-glycerol 3-phosphate</name>
        <dbReference type="ChEBI" id="CHEBI:57597"/>
    </ligand>
</feature>
<dbReference type="InterPro" id="IPR018485">
    <property type="entry name" value="FGGY_C"/>
</dbReference>
<feature type="domain" description="Carbohydrate kinase FGGY C-terminal" evidence="12">
    <location>
        <begin position="258"/>
        <end position="446"/>
    </location>
</feature>
<dbReference type="Proteomes" id="UP000537862">
    <property type="component" value="Unassembled WGS sequence"/>
</dbReference>
<evidence type="ECO:0000256" key="7">
    <source>
        <dbReference type="ARBA" id="ARBA00022840"/>
    </source>
</evidence>
<dbReference type="InterPro" id="IPR018484">
    <property type="entry name" value="FGGY_N"/>
</dbReference>
<feature type="binding site" evidence="9">
    <location>
        <position position="307"/>
    </location>
    <ligand>
        <name>ADP</name>
        <dbReference type="ChEBI" id="CHEBI:456216"/>
    </ligand>
</feature>
<dbReference type="HAMAP" id="MF_00186">
    <property type="entry name" value="Glycerol_kin"/>
    <property type="match status" value="1"/>
</dbReference>
<feature type="binding site" evidence="9">
    <location>
        <position position="15"/>
    </location>
    <ligand>
        <name>ADP</name>
        <dbReference type="ChEBI" id="CHEBI:456216"/>
    </ligand>
</feature>
<feature type="binding site" evidence="9">
    <location>
        <position position="311"/>
    </location>
    <ligand>
        <name>ATP</name>
        <dbReference type="ChEBI" id="CHEBI:30616"/>
    </ligand>
</feature>
<comment type="activity regulation">
    <text evidence="9">Inhibited by fructose 1,6-bisphosphate (FBP).</text>
</comment>
<name>A0A849NZD6_9BURK</name>
<evidence type="ECO:0000256" key="1">
    <source>
        <dbReference type="ARBA" id="ARBA00005190"/>
    </source>
</evidence>
<evidence type="ECO:0000256" key="4">
    <source>
        <dbReference type="ARBA" id="ARBA00022741"/>
    </source>
</evidence>
<dbReference type="EMBL" id="JABGBN010000001">
    <property type="protein sequence ID" value="NOL50909.1"/>
    <property type="molecule type" value="Genomic_DNA"/>
</dbReference>
<feature type="binding site" evidence="9">
    <location>
        <position position="263"/>
    </location>
    <ligand>
        <name>ATP</name>
        <dbReference type="ChEBI" id="CHEBI:30616"/>
    </ligand>
</feature>
<keyword evidence="5 9" id="KW-0418">Kinase</keyword>
<evidence type="ECO:0000313" key="13">
    <source>
        <dbReference type="EMBL" id="NOL50909.1"/>
    </source>
</evidence>
<dbReference type="InterPro" id="IPR000577">
    <property type="entry name" value="Carb_kinase_FGGY"/>
</dbReference>
<dbReference type="CDD" id="cd07786">
    <property type="entry name" value="FGGY_EcGK_like"/>
    <property type="match status" value="1"/>
</dbReference>
<feature type="binding site" evidence="9">
    <location>
        <position position="408"/>
    </location>
    <ligand>
        <name>ATP</name>
        <dbReference type="ChEBI" id="CHEBI:30616"/>
    </ligand>
</feature>
<evidence type="ECO:0000256" key="3">
    <source>
        <dbReference type="ARBA" id="ARBA00022679"/>
    </source>
</evidence>
<comment type="function">
    <text evidence="9">Key enzyme in the regulation of glycerol uptake and metabolism. Catalyzes the phosphorylation of glycerol to yield sn-glycerol 3-phosphate.</text>
</comment>
<reference evidence="13 14" key="1">
    <citation type="submission" date="2020-05" db="EMBL/GenBank/DDBJ databases">
        <authorList>
            <person name="Niu N."/>
        </authorList>
    </citation>
    <scope>NUCLEOTIDE SEQUENCE [LARGE SCALE GENOMIC DNA]</scope>
    <source>
        <strain evidence="13 14">3340-03</strain>
    </source>
</reference>
<comment type="caution">
    <text evidence="13">The sequence shown here is derived from an EMBL/GenBank/DDBJ whole genome shotgun (WGS) entry which is preliminary data.</text>
</comment>
<dbReference type="AlphaFoldDB" id="A0A849NZD6"/>
<keyword evidence="3 9" id="KW-0808">Transferase</keyword>
<keyword evidence="6 9" id="KW-0319">Glycerol metabolism</keyword>
<evidence type="ECO:0000256" key="6">
    <source>
        <dbReference type="ARBA" id="ARBA00022798"/>
    </source>
</evidence>
<evidence type="ECO:0000259" key="11">
    <source>
        <dbReference type="Pfam" id="PF00370"/>
    </source>
</evidence>
<evidence type="ECO:0000256" key="10">
    <source>
        <dbReference type="RuleBase" id="RU003733"/>
    </source>
</evidence>
<feature type="binding site" evidence="9">
    <location>
        <position position="307"/>
    </location>
    <ligand>
        <name>ATP</name>
        <dbReference type="ChEBI" id="CHEBI:30616"/>
    </ligand>
</feature>
<dbReference type="FunFam" id="3.30.420.40:FF:000008">
    <property type="entry name" value="Glycerol kinase"/>
    <property type="match status" value="1"/>
</dbReference>
<comment type="pathway">
    <text evidence="1 9">Polyol metabolism; glycerol degradation via glycerol kinase pathway; sn-glycerol 3-phosphate from glycerol: step 1/1.</text>
</comment>
<feature type="binding site" evidence="9">
    <location>
        <position position="11"/>
    </location>
    <ligand>
        <name>sn-glycerol 3-phosphate</name>
        <dbReference type="ChEBI" id="CHEBI:57597"/>
    </ligand>
</feature>
<dbReference type="Pfam" id="PF00370">
    <property type="entry name" value="FGGY_N"/>
    <property type="match status" value="1"/>
</dbReference>